<accession>A0A923JP01</accession>
<evidence type="ECO:0000256" key="1">
    <source>
        <dbReference type="SAM" id="SignalP"/>
    </source>
</evidence>
<gene>
    <name evidence="3" type="ORF">HU742_014545</name>
    <name evidence="2" type="ORF">HU742_06800</name>
</gene>
<name>A0A923JP01_9PSED</name>
<protein>
    <submittedName>
        <fullName evidence="2">Halovibrin HvnC</fullName>
    </submittedName>
</protein>
<reference evidence="2 4" key="1">
    <citation type="journal article" date="2020" name="Microorganisms">
        <title>Reliable Identification of Environmental Pseudomonas Isolates Using the rpoD Gene.</title>
        <authorList>
            <consortium name="The Broad Institute Genome Sequencing Platform"/>
            <person name="Girard L."/>
            <person name="Lood C."/>
            <person name="Rokni-Zadeh H."/>
            <person name="van Noort V."/>
            <person name="Lavigne R."/>
            <person name="De Mot R."/>
        </authorList>
    </citation>
    <scope>NUCLEOTIDE SEQUENCE</scope>
    <source>
        <strain evidence="2 4">SWRI102</strain>
    </source>
</reference>
<proteinExistence type="predicted"/>
<comment type="caution">
    <text evidence="2">The sequence shown here is derived from an EMBL/GenBank/DDBJ whole genome shotgun (WGS) entry which is preliminary data.</text>
</comment>
<dbReference type="AlphaFoldDB" id="A0A923JP01"/>
<evidence type="ECO:0000313" key="3">
    <source>
        <dbReference type="EMBL" id="MBV4552360.1"/>
    </source>
</evidence>
<keyword evidence="1" id="KW-0732">Signal</keyword>
<dbReference type="Proteomes" id="UP000659438">
    <property type="component" value="Unassembled WGS sequence"/>
</dbReference>
<dbReference type="EMBL" id="JABWQX020000001">
    <property type="protein sequence ID" value="MBV4552360.1"/>
    <property type="molecule type" value="Genomic_DNA"/>
</dbReference>
<keyword evidence="4" id="KW-1185">Reference proteome</keyword>
<dbReference type="RefSeq" id="WP_186642923.1">
    <property type="nucleotide sequence ID" value="NZ_JABWQX020000001.1"/>
</dbReference>
<evidence type="ECO:0000313" key="2">
    <source>
        <dbReference type="EMBL" id="MBC3394905.1"/>
    </source>
</evidence>
<organism evidence="2">
    <name type="scientific">Pseudomonas marvdashtae</name>
    <dbReference type="NCBI Taxonomy" id="2745500"/>
    <lineage>
        <taxon>Bacteria</taxon>
        <taxon>Pseudomonadati</taxon>
        <taxon>Pseudomonadota</taxon>
        <taxon>Gammaproteobacteria</taxon>
        <taxon>Pseudomonadales</taxon>
        <taxon>Pseudomonadaceae</taxon>
        <taxon>Pseudomonas</taxon>
    </lineage>
</organism>
<sequence>MRKSMGLLLIALMFGCSQVTTAPPSVANFDWVLVINGPETAAFLTTLYERKYANCNSSDSQPSFLCSGVTLRVTVKDPDGVYKVWDPSPTSIASGGVSFSYLRADVNFGRLAWGHGNGYILYPIFGAPPDKIDLDYLCAYPMDAWGWHRSLTEVCGPHKDYPVQSQLCQNAGVTTAQQWTDVWSIPGGQPYLRQCGFDVSDGRNQLAGPAFYQSLLAKGLIGATGFNGHNEVILKTWTPGRPNTFPLMAFFFVAGGDNAGLADARYNQRDFYNSTDPKIVVPIIRVTPASSATGSATFAYVASDQEVTQ</sequence>
<dbReference type="PROSITE" id="PS51257">
    <property type="entry name" value="PROKAR_LIPOPROTEIN"/>
    <property type="match status" value="1"/>
</dbReference>
<evidence type="ECO:0000313" key="4">
    <source>
        <dbReference type="Proteomes" id="UP000659438"/>
    </source>
</evidence>
<reference evidence="3" key="3">
    <citation type="submission" date="2021-06" db="EMBL/GenBank/DDBJ databases">
        <title>Updating the genus Pseudomonas: Description of 43 new species and partition of the Pseudomonas putida group.</title>
        <authorList>
            <person name="Girard L."/>
            <person name="Lood C."/>
            <person name="Vandamme P."/>
            <person name="Rokni-Zadeh H."/>
            <person name="Van Noort V."/>
            <person name="Hofte M."/>
            <person name="Lavigne R."/>
            <person name="De Mot R."/>
        </authorList>
    </citation>
    <scope>NUCLEOTIDE SEQUENCE</scope>
    <source>
        <strain evidence="3">SWRI102</strain>
    </source>
</reference>
<feature type="signal peptide" evidence="1">
    <location>
        <begin position="1"/>
        <end position="21"/>
    </location>
</feature>
<feature type="chain" id="PRO_5044696771" evidence="1">
    <location>
        <begin position="22"/>
        <end position="309"/>
    </location>
</feature>
<reference evidence="2" key="2">
    <citation type="submission" date="2020-07" db="EMBL/GenBank/DDBJ databases">
        <authorList>
            <person name="Lood C."/>
            <person name="Girard L."/>
        </authorList>
    </citation>
    <scope>NUCLEOTIDE SEQUENCE</scope>
    <source>
        <strain evidence="2">SWRI102</strain>
    </source>
</reference>
<dbReference type="EMBL" id="JABWQX010000001">
    <property type="protein sequence ID" value="MBC3394905.1"/>
    <property type="molecule type" value="Genomic_DNA"/>
</dbReference>